<protein>
    <submittedName>
        <fullName evidence="1">Uncharacterized protein</fullName>
    </submittedName>
</protein>
<evidence type="ECO:0000313" key="1">
    <source>
        <dbReference type="EMBL" id="KNY30130.1"/>
    </source>
</evidence>
<reference evidence="2" key="1">
    <citation type="submission" date="2015-07" db="EMBL/GenBank/DDBJ databases">
        <title>Near-Complete Genome Sequence of the Cellulolytic Bacterium Bacteroides (Pseudobacteroides) cellulosolvens ATCC 35603.</title>
        <authorList>
            <person name="Dassa B."/>
            <person name="Utturkar S.M."/>
            <person name="Klingeman D.M."/>
            <person name="Hurt R.A."/>
            <person name="Keller M."/>
            <person name="Xu J."/>
            <person name="Reddy Y.H.K."/>
            <person name="Borovok I."/>
            <person name="Grinberg I.R."/>
            <person name="Lamed R."/>
            <person name="Zhivin O."/>
            <person name="Bayer E.A."/>
            <person name="Brown S.D."/>
        </authorList>
    </citation>
    <scope>NUCLEOTIDE SEQUENCE [LARGE SCALE GENOMIC DNA]</scope>
    <source>
        <strain evidence="2">DSM 2933</strain>
    </source>
</reference>
<accession>A0A0L6JX01</accession>
<keyword evidence="2" id="KW-1185">Reference proteome</keyword>
<dbReference type="Proteomes" id="UP000036923">
    <property type="component" value="Unassembled WGS sequence"/>
</dbReference>
<dbReference type="EMBL" id="LGTC01000001">
    <property type="protein sequence ID" value="KNY30130.1"/>
    <property type="molecule type" value="Genomic_DNA"/>
</dbReference>
<sequence length="83" mass="9681">MSSSEKENNKYDEAKESCNVVNRQLRKNDPALKGLQIHEIEPIKLGGNPTDISNKVFLPREKHAKVVVWWNKKIREVRVKLEE</sequence>
<gene>
    <name evidence="1" type="ORF">Bccel_5407</name>
</gene>
<dbReference type="STRING" id="398512.Bccel_5407"/>
<name>A0A0L6JX01_9FIRM</name>
<proteinExistence type="predicted"/>
<comment type="caution">
    <text evidence="1">The sequence shown here is derived from an EMBL/GenBank/DDBJ whole genome shotgun (WGS) entry which is preliminary data.</text>
</comment>
<dbReference type="eggNOG" id="COG3209">
    <property type="taxonomic scope" value="Bacteria"/>
</dbReference>
<evidence type="ECO:0000313" key="2">
    <source>
        <dbReference type="Proteomes" id="UP000036923"/>
    </source>
</evidence>
<dbReference type="AlphaFoldDB" id="A0A0L6JX01"/>
<organism evidence="1 2">
    <name type="scientific">Pseudobacteroides cellulosolvens ATCC 35603 = DSM 2933</name>
    <dbReference type="NCBI Taxonomy" id="398512"/>
    <lineage>
        <taxon>Bacteria</taxon>
        <taxon>Bacillati</taxon>
        <taxon>Bacillota</taxon>
        <taxon>Clostridia</taxon>
        <taxon>Eubacteriales</taxon>
        <taxon>Oscillospiraceae</taxon>
        <taxon>Pseudobacteroides</taxon>
    </lineage>
</organism>